<dbReference type="PANTHER" id="PTHR43861">
    <property type="entry name" value="TRANS-ACONITATE 2-METHYLTRANSFERASE-RELATED"/>
    <property type="match status" value="1"/>
</dbReference>
<protein>
    <submittedName>
        <fullName evidence="2">Methyltransferase family protein</fullName>
    </submittedName>
</protein>
<keyword evidence="2" id="KW-0808">Transferase</keyword>
<proteinExistence type="predicted"/>
<dbReference type="SUPFAM" id="SSF53335">
    <property type="entry name" value="S-adenosyl-L-methionine-dependent methyltransferases"/>
    <property type="match status" value="1"/>
</dbReference>
<comment type="caution">
    <text evidence="2">The sequence shown here is derived from an EMBL/GenBank/DDBJ whole genome shotgun (WGS) entry which is preliminary data.</text>
</comment>
<dbReference type="Pfam" id="PF08241">
    <property type="entry name" value="Methyltransf_11"/>
    <property type="match status" value="1"/>
</dbReference>
<evidence type="ECO:0000313" key="3">
    <source>
        <dbReference type="Proteomes" id="UP000278962"/>
    </source>
</evidence>
<keyword evidence="3" id="KW-1185">Reference proteome</keyword>
<reference evidence="2 3" key="1">
    <citation type="submission" date="2018-10" db="EMBL/GenBank/DDBJ databases">
        <title>Genomic Encyclopedia of Archaeal and Bacterial Type Strains, Phase II (KMG-II): from individual species to whole genera.</title>
        <authorList>
            <person name="Goeker M."/>
        </authorList>
    </citation>
    <scope>NUCLEOTIDE SEQUENCE [LARGE SCALE GENOMIC DNA]</scope>
    <source>
        <strain evidence="2 3">DSM 14954</strain>
    </source>
</reference>
<organism evidence="2 3">
    <name type="scientific">Solirubrobacter pauli</name>
    <dbReference type="NCBI Taxonomy" id="166793"/>
    <lineage>
        <taxon>Bacteria</taxon>
        <taxon>Bacillati</taxon>
        <taxon>Actinomycetota</taxon>
        <taxon>Thermoleophilia</taxon>
        <taxon>Solirubrobacterales</taxon>
        <taxon>Solirubrobacteraceae</taxon>
        <taxon>Solirubrobacter</taxon>
    </lineage>
</organism>
<dbReference type="AlphaFoldDB" id="A0A660KX93"/>
<dbReference type="EMBL" id="RBIL01000002">
    <property type="protein sequence ID" value="RKQ86337.1"/>
    <property type="molecule type" value="Genomic_DNA"/>
</dbReference>
<sequence>MSEHARRWGALWGSEPDAWAATEAQQAPVYEAALHAVGLPRGARVLDVGCGTGVFLRQAADRGADVAGVDASEGLLDLARTRLPEADLRQADMTELPFADDTFDLVTGFSSFFFAEDIVRALGEARRVARPGAAVVAEVFGHPDRCDLEAVKAAAARFRDSEAEYWRPDAIEVLLPAADLHFDRAFDVTCTYRYPDAAALGEAMLAAGGAGHLAGPEHVDELRAAIVDALAHRRRADGSYHVANEWHVVIARA</sequence>
<dbReference type="Proteomes" id="UP000278962">
    <property type="component" value="Unassembled WGS sequence"/>
</dbReference>
<name>A0A660KX93_9ACTN</name>
<dbReference type="Gene3D" id="3.40.50.150">
    <property type="entry name" value="Vaccinia Virus protein VP39"/>
    <property type="match status" value="1"/>
</dbReference>
<gene>
    <name evidence="2" type="ORF">C8N24_4347</name>
</gene>
<feature type="domain" description="Methyltransferase type 11" evidence="1">
    <location>
        <begin position="46"/>
        <end position="136"/>
    </location>
</feature>
<dbReference type="CDD" id="cd02440">
    <property type="entry name" value="AdoMet_MTases"/>
    <property type="match status" value="1"/>
</dbReference>
<dbReference type="RefSeq" id="WP_170179301.1">
    <property type="nucleotide sequence ID" value="NZ_RBIL01000002.1"/>
</dbReference>
<dbReference type="InterPro" id="IPR029063">
    <property type="entry name" value="SAM-dependent_MTases_sf"/>
</dbReference>
<dbReference type="PANTHER" id="PTHR43861:SF1">
    <property type="entry name" value="TRANS-ACONITATE 2-METHYLTRANSFERASE"/>
    <property type="match status" value="1"/>
</dbReference>
<evidence type="ECO:0000259" key="1">
    <source>
        <dbReference type="Pfam" id="PF08241"/>
    </source>
</evidence>
<dbReference type="GO" id="GO:0032259">
    <property type="term" value="P:methylation"/>
    <property type="evidence" value="ECO:0007669"/>
    <property type="project" value="UniProtKB-KW"/>
</dbReference>
<accession>A0A660KX93</accession>
<dbReference type="GO" id="GO:0008757">
    <property type="term" value="F:S-adenosylmethionine-dependent methyltransferase activity"/>
    <property type="evidence" value="ECO:0007669"/>
    <property type="project" value="InterPro"/>
</dbReference>
<keyword evidence="2" id="KW-0489">Methyltransferase</keyword>
<dbReference type="InterPro" id="IPR013216">
    <property type="entry name" value="Methyltransf_11"/>
</dbReference>
<evidence type="ECO:0000313" key="2">
    <source>
        <dbReference type="EMBL" id="RKQ86337.1"/>
    </source>
</evidence>